<dbReference type="InterPro" id="IPR001647">
    <property type="entry name" value="HTH_TetR"/>
</dbReference>
<name>A0A512QPU5_9STAP</name>
<dbReference type="InterPro" id="IPR050624">
    <property type="entry name" value="HTH-type_Tx_Regulator"/>
</dbReference>
<dbReference type="EMBL" id="BKAR01000030">
    <property type="protein sequence ID" value="GEP85472.1"/>
    <property type="molecule type" value="Genomic_DNA"/>
</dbReference>
<dbReference type="RefSeq" id="WP_095107031.1">
    <property type="nucleotide sequence ID" value="NZ_BKAR01000030.1"/>
</dbReference>
<dbReference type="Pfam" id="PF00440">
    <property type="entry name" value="TetR_N"/>
    <property type="match status" value="1"/>
</dbReference>
<reference evidence="4 5" key="1">
    <citation type="submission" date="2019-07" db="EMBL/GenBank/DDBJ databases">
        <title>Whole genome shotgun sequence of Staphylococcus piscifermentans NBRC 109625.</title>
        <authorList>
            <person name="Hosoyama A."/>
            <person name="Uohara A."/>
            <person name="Ohji S."/>
            <person name="Ichikawa N."/>
        </authorList>
    </citation>
    <scope>NUCLEOTIDE SEQUENCE [LARGE SCALE GENOMIC DNA]</scope>
    <source>
        <strain evidence="4 5">NBRC 109625</strain>
    </source>
</reference>
<evidence type="ECO:0000313" key="4">
    <source>
        <dbReference type="EMBL" id="GEP85472.1"/>
    </source>
</evidence>
<protein>
    <submittedName>
        <fullName evidence="4">Biofilm operon icaADBC HTH-type negative transcriptional regulator IcaR</fullName>
    </submittedName>
</protein>
<sequence length="196" mass="23146">MRSEIIDNAIELFAQKSYFGCTLDELAKSVDIKKASLYYYFPSKAAIYRECTQRCIDYFDRVIKVQKNKSASTLTLGNLKQFILDTVFKTDINYLRLYLQFTQAPDEFKEELYEGVSGLHEELDDVFKRYYEANDIEVSFKEYRELVLGVMESGFIRTTFINYFDELSYRRKTLKLDVANMLDSLFELNETVKENQ</sequence>
<gene>
    <name evidence="4" type="primary">icaR</name>
    <name evidence="4" type="ORF">SPI02_20570</name>
</gene>
<evidence type="ECO:0000259" key="3">
    <source>
        <dbReference type="PROSITE" id="PS50977"/>
    </source>
</evidence>
<dbReference type="PANTHER" id="PTHR43479">
    <property type="entry name" value="ACREF/ENVCD OPERON REPRESSOR-RELATED"/>
    <property type="match status" value="1"/>
</dbReference>
<keyword evidence="5" id="KW-1185">Reference proteome</keyword>
<evidence type="ECO:0000256" key="1">
    <source>
        <dbReference type="ARBA" id="ARBA00023125"/>
    </source>
</evidence>
<dbReference type="PROSITE" id="PS50977">
    <property type="entry name" value="HTH_TETR_2"/>
    <property type="match status" value="1"/>
</dbReference>
<dbReference type="InterPro" id="IPR009057">
    <property type="entry name" value="Homeodomain-like_sf"/>
</dbReference>
<keyword evidence="1 2" id="KW-0238">DNA-binding</keyword>
<dbReference type="PRINTS" id="PR00455">
    <property type="entry name" value="HTHTETR"/>
</dbReference>
<dbReference type="AlphaFoldDB" id="A0A512QPU5"/>
<dbReference type="GO" id="GO:0003677">
    <property type="term" value="F:DNA binding"/>
    <property type="evidence" value="ECO:0007669"/>
    <property type="project" value="UniProtKB-UniRule"/>
</dbReference>
<evidence type="ECO:0000256" key="2">
    <source>
        <dbReference type="PROSITE-ProRule" id="PRU00335"/>
    </source>
</evidence>
<accession>A0A512QPU5</accession>
<organism evidence="4 5">
    <name type="scientific">Staphylococcus piscifermentans</name>
    <dbReference type="NCBI Taxonomy" id="70258"/>
    <lineage>
        <taxon>Bacteria</taxon>
        <taxon>Bacillati</taxon>
        <taxon>Bacillota</taxon>
        <taxon>Bacilli</taxon>
        <taxon>Bacillales</taxon>
        <taxon>Staphylococcaceae</taxon>
        <taxon>Staphylococcus</taxon>
    </lineage>
</organism>
<dbReference type="OrthoDB" id="509229at2"/>
<proteinExistence type="predicted"/>
<dbReference type="PANTHER" id="PTHR43479:SF11">
    <property type="entry name" value="ACREF_ENVCD OPERON REPRESSOR-RELATED"/>
    <property type="match status" value="1"/>
</dbReference>
<feature type="DNA-binding region" description="H-T-H motif" evidence="2">
    <location>
        <begin position="22"/>
        <end position="41"/>
    </location>
</feature>
<dbReference type="Proteomes" id="UP000321736">
    <property type="component" value="Unassembled WGS sequence"/>
</dbReference>
<feature type="domain" description="HTH tetR-type" evidence="3">
    <location>
        <begin position="1"/>
        <end position="59"/>
    </location>
</feature>
<dbReference type="Gene3D" id="1.10.357.10">
    <property type="entry name" value="Tetracycline Repressor, domain 2"/>
    <property type="match status" value="1"/>
</dbReference>
<comment type="caution">
    <text evidence="4">The sequence shown here is derived from an EMBL/GenBank/DDBJ whole genome shotgun (WGS) entry which is preliminary data.</text>
</comment>
<dbReference type="SUPFAM" id="SSF46689">
    <property type="entry name" value="Homeodomain-like"/>
    <property type="match status" value="1"/>
</dbReference>
<evidence type="ECO:0000313" key="5">
    <source>
        <dbReference type="Proteomes" id="UP000321736"/>
    </source>
</evidence>